<reference evidence="2" key="1">
    <citation type="submission" date="2025-08" db="UniProtKB">
        <authorList>
            <consortium name="RefSeq"/>
        </authorList>
    </citation>
    <scope>IDENTIFICATION</scope>
    <source>
        <tissue evidence="2">Whole body</tissue>
    </source>
</reference>
<proteinExistence type="predicted"/>
<gene>
    <name evidence="2" type="primary">LOC107069056</name>
</gene>
<name>A0ABM1IMQ0_POLDO</name>
<organism evidence="1 2">
    <name type="scientific">Polistes dominula</name>
    <name type="common">European paper wasp</name>
    <name type="synonym">Vespa dominula</name>
    <dbReference type="NCBI Taxonomy" id="743375"/>
    <lineage>
        <taxon>Eukaryota</taxon>
        <taxon>Metazoa</taxon>
        <taxon>Ecdysozoa</taxon>
        <taxon>Arthropoda</taxon>
        <taxon>Hexapoda</taxon>
        <taxon>Insecta</taxon>
        <taxon>Pterygota</taxon>
        <taxon>Neoptera</taxon>
        <taxon>Endopterygota</taxon>
        <taxon>Hymenoptera</taxon>
        <taxon>Apocrita</taxon>
        <taxon>Aculeata</taxon>
        <taxon>Vespoidea</taxon>
        <taxon>Vespidae</taxon>
        <taxon>Polistinae</taxon>
        <taxon>Polistini</taxon>
        <taxon>Polistes</taxon>
    </lineage>
</organism>
<dbReference type="Proteomes" id="UP000694924">
    <property type="component" value="Unplaced"/>
</dbReference>
<accession>A0ABM1IMQ0</accession>
<evidence type="ECO:0000313" key="2">
    <source>
        <dbReference type="RefSeq" id="XP_015181487.1"/>
    </source>
</evidence>
<evidence type="ECO:0000313" key="1">
    <source>
        <dbReference type="Proteomes" id="UP000694924"/>
    </source>
</evidence>
<keyword evidence="1" id="KW-1185">Reference proteome</keyword>
<sequence length="291" mass="33405">MLPEITMQEFIPRESTFLTPRKRQSTEETHIETPIKRKYLRFEDITVPSNAEIAMIPETEEIPVPTADYSIESSPNLESINVDLQQVKRKFKKKRMFADKITKLSHKVIRKCINNVNAHTVSLKVIDVNITTSEILFQEAPARFISTRKNKWNSPLNKLFNMDIILSSTEKELHMESEHSLEKSTEFLRLMDKSNKTEELPSDLSSAIGRSIEISKNISSEKSIAISINELPKVIKFHDAIELSNSEPEKFQSPEITEKLFIPDARFIIISILLLNETRIISIIGNNLAEQ</sequence>
<dbReference type="GeneID" id="107069056"/>
<dbReference type="RefSeq" id="XP_015181487.1">
    <property type="nucleotide sequence ID" value="XM_015326001.1"/>
</dbReference>
<protein>
    <submittedName>
        <fullName evidence="2">Uncharacterized protein LOC107069056</fullName>
    </submittedName>
</protein>